<comment type="caution">
    <text evidence="4">Lacks conserved residue(s) required for the propagation of feature annotation.</text>
</comment>
<feature type="domain" description="EGF-like" evidence="5">
    <location>
        <begin position="265"/>
        <end position="305"/>
    </location>
</feature>
<feature type="disulfide bond" evidence="4">
    <location>
        <begin position="646"/>
        <end position="655"/>
    </location>
</feature>
<keyword evidence="1 4" id="KW-0245">EGF-like domain</keyword>
<feature type="disulfide bond" evidence="4">
    <location>
        <begin position="553"/>
        <end position="562"/>
    </location>
</feature>
<feature type="disulfide bond" evidence="4">
    <location>
        <begin position="295"/>
        <end position="304"/>
    </location>
</feature>
<dbReference type="SMART" id="SM00181">
    <property type="entry name" value="EGF"/>
    <property type="match status" value="20"/>
</dbReference>
<feature type="domain" description="EGF-like" evidence="5">
    <location>
        <begin position="750"/>
        <end position="786"/>
    </location>
</feature>
<feature type="disulfide bond" evidence="4">
    <location>
        <begin position="385"/>
        <end position="394"/>
    </location>
</feature>
<dbReference type="PRINTS" id="PR00011">
    <property type="entry name" value="EGFLAMININ"/>
</dbReference>
<evidence type="ECO:0000256" key="4">
    <source>
        <dbReference type="PROSITE-ProRule" id="PRU00076"/>
    </source>
</evidence>
<dbReference type="Gene3D" id="2.10.25.10">
    <property type="entry name" value="Laminin"/>
    <property type="match status" value="10"/>
</dbReference>
<feature type="domain" description="EGF-like" evidence="5">
    <location>
        <begin position="620"/>
        <end position="656"/>
    </location>
</feature>
<gene>
    <name evidence="6" type="ORF">OS493_002939</name>
</gene>
<feature type="domain" description="EGF-like" evidence="5">
    <location>
        <begin position="918"/>
        <end position="954"/>
    </location>
</feature>
<dbReference type="Pfam" id="PF23106">
    <property type="entry name" value="EGF_Teneurin"/>
    <property type="match status" value="3"/>
</dbReference>
<evidence type="ECO:0000256" key="1">
    <source>
        <dbReference type="ARBA" id="ARBA00022536"/>
    </source>
</evidence>
<protein>
    <recommendedName>
        <fullName evidence="5">EGF-like domain-containing protein</fullName>
    </recommendedName>
</protein>
<dbReference type="PANTHER" id="PTHR11219">
    <property type="entry name" value="TENEURIN AND N-ACETYLGLUCOSAMINE-1-PHOSPHODIESTER ALPHA-N-ACETYLGLUCOSAMINIDASE"/>
    <property type="match status" value="1"/>
</dbReference>
<keyword evidence="7" id="KW-1185">Reference proteome</keyword>
<dbReference type="OrthoDB" id="5965221at2759"/>
<dbReference type="PANTHER" id="PTHR11219:SF69">
    <property type="entry name" value="TENEURIN-A"/>
    <property type="match status" value="1"/>
</dbReference>
<feature type="disulfide bond" evidence="4">
    <location>
        <begin position="944"/>
        <end position="953"/>
    </location>
</feature>
<feature type="disulfide bond" evidence="4">
    <location>
        <begin position="776"/>
        <end position="785"/>
    </location>
</feature>
<dbReference type="PROSITE" id="PS00022">
    <property type="entry name" value="EGF_1"/>
    <property type="match status" value="8"/>
</dbReference>
<dbReference type="Proteomes" id="UP001163046">
    <property type="component" value="Unassembled WGS sequence"/>
</dbReference>
<organism evidence="6 7">
    <name type="scientific">Desmophyllum pertusum</name>
    <dbReference type="NCBI Taxonomy" id="174260"/>
    <lineage>
        <taxon>Eukaryota</taxon>
        <taxon>Metazoa</taxon>
        <taxon>Cnidaria</taxon>
        <taxon>Anthozoa</taxon>
        <taxon>Hexacorallia</taxon>
        <taxon>Scleractinia</taxon>
        <taxon>Caryophylliina</taxon>
        <taxon>Caryophylliidae</taxon>
        <taxon>Desmophyllum</taxon>
    </lineage>
</organism>
<evidence type="ECO:0000256" key="3">
    <source>
        <dbReference type="ARBA" id="ARBA00023157"/>
    </source>
</evidence>
<proteinExistence type="predicted"/>
<evidence type="ECO:0000313" key="7">
    <source>
        <dbReference type="Proteomes" id="UP001163046"/>
    </source>
</evidence>
<dbReference type="InterPro" id="IPR051216">
    <property type="entry name" value="Teneurin"/>
</dbReference>
<keyword evidence="3 4" id="KW-1015">Disulfide bond</keyword>
<reference evidence="6" key="1">
    <citation type="submission" date="2023-01" db="EMBL/GenBank/DDBJ databases">
        <title>Genome assembly of the deep-sea coral Lophelia pertusa.</title>
        <authorList>
            <person name="Herrera S."/>
            <person name="Cordes E."/>
        </authorList>
    </citation>
    <scope>NUCLEOTIDE SEQUENCE</scope>
    <source>
        <strain evidence="6">USNM1676648</strain>
        <tissue evidence="6">Polyp</tissue>
    </source>
</reference>
<dbReference type="InterPro" id="IPR002049">
    <property type="entry name" value="LE_dom"/>
</dbReference>
<dbReference type="Pfam" id="PF25024">
    <property type="entry name" value="EGF_TEN"/>
    <property type="match status" value="2"/>
</dbReference>
<dbReference type="PROSITE" id="PS50026">
    <property type="entry name" value="EGF_3"/>
    <property type="match status" value="8"/>
</dbReference>
<dbReference type="InterPro" id="IPR000742">
    <property type="entry name" value="EGF"/>
</dbReference>
<comment type="caution">
    <text evidence="6">The sequence shown here is derived from an EMBL/GenBank/DDBJ whole genome shotgun (WGS) entry which is preliminary data.</text>
</comment>
<evidence type="ECO:0000313" key="6">
    <source>
        <dbReference type="EMBL" id="KAJ7340208.1"/>
    </source>
</evidence>
<dbReference type="EMBL" id="MU827778">
    <property type="protein sequence ID" value="KAJ7340208.1"/>
    <property type="molecule type" value="Genomic_DNA"/>
</dbReference>
<dbReference type="PROSITE" id="PS01248">
    <property type="entry name" value="EGF_LAM_1"/>
    <property type="match status" value="1"/>
</dbReference>
<keyword evidence="2" id="KW-0677">Repeat</keyword>
<dbReference type="PROSITE" id="PS01186">
    <property type="entry name" value="EGF_2"/>
    <property type="match status" value="4"/>
</dbReference>
<feature type="domain" description="EGF-like" evidence="5">
    <location>
        <begin position="138"/>
        <end position="174"/>
    </location>
</feature>
<feature type="disulfide bond" evidence="4">
    <location>
        <begin position="164"/>
        <end position="173"/>
    </location>
</feature>
<feature type="domain" description="EGF-like" evidence="5">
    <location>
        <begin position="878"/>
        <end position="917"/>
    </location>
</feature>
<feature type="domain" description="EGF-like" evidence="5">
    <location>
        <begin position="359"/>
        <end position="395"/>
    </location>
</feature>
<accession>A0A9X0CIR5</accession>
<feature type="disulfide bond" evidence="4">
    <location>
        <begin position="888"/>
        <end position="905"/>
    </location>
</feature>
<dbReference type="AlphaFoldDB" id="A0A9X0CIR5"/>
<feature type="disulfide bond" evidence="4">
    <location>
        <begin position="907"/>
        <end position="916"/>
    </location>
</feature>
<evidence type="ECO:0000259" key="5">
    <source>
        <dbReference type="PROSITE" id="PS50026"/>
    </source>
</evidence>
<evidence type="ECO:0000256" key="2">
    <source>
        <dbReference type="ARBA" id="ARBA00022737"/>
    </source>
</evidence>
<feature type="domain" description="EGF-like" evidence="5">
    <location>
        <begin position="526"/>
        <end position="563"/>
    </location>
</feature>
<sequence length="1110" mass="116947">MRWTGVGCHIPDCPGVPNCFGRGHCNTTNRVTPECTDCIQGWMGPACNDPCVRGHPEDGICVCDPCFTGSGCQSECSGFGECINNKCECGQEVGAAHMGEYCELPGCPGRCTSPDHGFCNTETQKCICAQGWAGDDCSTPDCPGTPICSGHGSCSNSNPRRCNCEPQWAGEKCELPCVNGTNYGNSLGCICHQCFSGSGCDLECSLHGDCVNDMCVCDKAMGYKGDVCQIPSCPGWPLDCSNHGSCNRANLKCTCDPAWSGPACDIADCPGTPDCNARGACIPPTTDGETPKCNCSEGWMGIACEKPCKFGTPNSNHICECDKCYNGAACDLLCSNHSSQCVDGKCDCGFVGWRGQYCEKKGCPGYKKDCSGHGQCLTASQTCICDPGWSGIGCEKTDCPGDPDCNNRGQCIPAETPYCGNCQQGWAGIACEMPCVNGTQNQVDPTVCDCDPCFNGLGCDVFCSSRPNATCSDGQCYCGFEGWRGQFCEKKGCPGLFNLDCSGRGTCNSATQTCDCNPGWAGRGCEEPACPGTPMCSAHGTCKTFGLTSFCSCDKGWMGRACETVCDHGTPQETVDGLFVCQCDGCYNDVTCELECSGRGNCTSNTCDCGFEGWRGSTCDTKGCPGWGSDCSGHGSCITALGLCYCRPGWSGRGCHIPKCAGGGNCNGHGVCDGINHDPPVCVSCDSGYMGEGCDQRCINGTVVKSSSGDTCSCGSCHTGVDCGTECNGHGKCEQGMCVCDSGWRGAKCETVGCPGQGVDCSNHGVCLLVTQQCDCFNGWKGEGCDVPDCRGVPDCNALGTCYGGVDPPKCVNCINNTMGPACEFPCIHGNEYPPDSVFCQCDPCYTGLACDIECSGRGTCRQGACDCDPGWKGQTCETLNCPGEPDCSGRGACTQQGSPSTAVCLCNQGFDGDDCSKLVCPGQPMCSDRGTCTLQGNIPACVCNHGFAGRSCEFCLPQFTGSECEKCVTNYIGWAVGCDVYCVHGNGTGQNREICTCHYDSNLGYWNGTSCDRCVFGWGLPSCTICDDAHVGDRCDIDCVTAHAQYRDELDGDWGKHPVEPILNCLYSTDQGEEFAWFGYHNRNPHNVYLSVGPATSFPGLMWISFLVD</sequence>
<name>A0A9X0CIR5_9CNID</name>